<dbReference type="Proteomes" id="UP001165960">
    <property type="component" value="Unassembled WGS sequence"/>
</dbReference>
<reference evidence="1" key="1">
    <citation type="submission" date="2022-04" db="EMBL/GenBank/DDBJ databases">
        <title>Genome of the entomopathogenic fungus Entomophthora muscae.</title>
        <authorList>
            <person name="Elya C."/>
            <person name="Lovett B.R."/>
            <person name="Lee E."/>
            <person name="Macias A.M."/>
            <person name="Hajek A.E."/>
            <person name="De Bivort B.L."/>
            <person name="Kasson M.T."/>
            <person name="De Fine Licht H.H."/>
            <person name="Stajich J.E."/>
        </authorList>
    </citation>
    <scope>NUCLEOTIDE SEQUENCE</scope>
    <source>
        <strain evidence="1">Berkeley</strain>
    </source>
</reference>
<organism evidence="1 2">
    <name type="scientific">Entomophthora muscae</name>
    <dbReference type="NCBI Taxonomy" id="34485"/>
    <lineage>
        <taxon>Eukaryota</taxon>
        <taxon>Fungi</taxon>
        <taxon>Fungi incertae sedis</taxon>
        <taxon>Zoopagomycota</taxon>
        <taxon>Entomophthoromycotina</taxon>
        <taxon>Entomophthoromycetes</taxon>
        <taxon>Entomophthorales</taxon>
        <taxon>Entomophthoraceae</taxon>
        <taxon>Entomophthora</taxon>
    </lineage>
</organism>
<sequence length="83" mass="9412">MSLDLAGWFNKESGVGSPAVWTGRSTDYLNTHKRWETMLKTSTPVWNSSEGRNPKFRYSLNHGGVLAAWKEGHWAVCLVSQWT</sequence>
<comment type="caution">
    <text evidence="1">The sequence shown here is derived from an EMBL/GenBank/DDBJ whole genome shotgun (WGS) entry which is preliminary data.</text>
</comment>
<evidence type="ECO:0000313" key="2">
    <source>
        <dbReference type="Proteomes" id="UP001165960"/>
    </source>
</evidence>
<name>A0ACC2U9Z1_9FUNG</name>
<evidence type="ECO:0000313" key="1">
    <source>
        <dbReference type="EMBL" id="KAJ9083476.1"/>
    </source>
</evidence>
<dbReference type="EMBL" id="QTSX02000995">
    <property type="protein sequence ID" value="KAJ9083476.1"/>
    <property type="molecule type" value="Genomic_DNA"/>
</dbReference>
<accession>A0ACC2U9Z1</accession>
<keyword evidence="2" id="KW-1185">Reference proteome</keyword>
<gene>
    <name evidence="1" type="ORF">DSO57_1034365</name>
</gene>
<protein>
    <submittedName>
        <fullName evidence="1">Uncharacterized protein</fullName>
    </submittedName>
</protein>
<proteinExistence type="predicted"/>